<reference evidence="2" key="2">
    <citation type="submission" date="2012-08" db="EMBL/GenBank/DDBJ databases">
        <title>Genome sequence of Kazachstania naganishii.</title>
        <authorList>
            <person name="Gordon J.L."/>
            <person name="Armisen D."/>
            <person name="Proux-Wera E."/>
            <person name="OhEigeartaigh S.S."/>
            <person name="Byrne K.P."/>
            <person name="Wolfe K.H."/>
        </authorList>
    </citation>
    <scope>NUCLEOTIDE SEQUENCE [LARGE SCALE GENOMIC DNA]</scope>
    <source>
        <strain evidence="2">ATCC MYA-139 / BCRC 22969 / CBS 8797 / CCRC 22969 / KCTC 17520 / NBRC 10181 / NCYC 3082</strain>
    </source>
</reference>
<accession>J7S6T0</accession>
<evidence type="ECO:0008006" key="3">
    <source>
        <dbReference type="Google" id="ProtNLM"/>
    </source>
</evidence>
<evidence type="ECO:0000313" key="2">
    <source>
        <dbReference type="Proteomes" id="UP000006310"/>
    </source>
</evidence>
<dbReference type="eggNOG" id="ENOG502S0XB">
    <property type="taxonomic scope" value="Eukaryota"/>
</dbReference>
<gene>
    <name evidence="1" type="primary">KNAG0D01850</name>
    <name evidence="1" type="ordered locus">KNAG_0D01850</name>
</gene>
<reference evidence="1 2" key="1">
    <citation type="journal article" date="2011" name="Proc. Natl. Acad. Sci. U.S.A.">
        <title>Evolutionary erosion of yeast sex chromosomes by mating-type switching accidents.</title>
        <authorList>
            <person name="Gordon J.L."/>
            <person name="Armisen D."/>
            <person name="Proux-Wera E."/>
            <person name="Oheigeartaigh S.S."/>
            <person name="Byrne K.P."/>
            <person name="Wolfe K.H."/>
        </authorList>
    </citation>
    <scope>NUCLEOTIDE SEQUENCE [LARGE SCALE GENOMIC DNA]</scope>
    <source>
        <strain evidence="2">ATCC MYA-139 / BCRC 22969 / CBS 8797 / CCRC 22969 / KCTC 17520 / NBRC 10181 / NCYC 3082</strain>
    </source>
</reference>
<protein>
    <recommendedName>
        <fullName evidence="3">Suppressor of hydroxyurea sensitivity protein 2</fullName>
    </recommendedName>
</protein>
<dbReference type="OrthoDB" id="4066852at2759"/>
<dbReference type="GO" id="GO:0035861">
    <property type="term" value="C:site of double-strand break"/>
    <property type="evidence" value="ECO:0007669"/>
    <property type="project" value="EnsemblFungi"/>
</dbReference>
<name>J7S6T0_HUIN7</name>
<dbReference type="EMBL" id="HE978317">
    <property type="protein sequence ID" value="CCK69936.1"/>
    <property type="molecule type" value="Genomic_DNA"/>
</dbReference>
<keyword evidence="2" id="KW-1185">Reference proteome</keyword>
<dbReference type="KEGG" id="kng:KNAG_0D01850"/>
<proteinExistence type="predicted"/>
<dbReference type="RefSeq" id="XP_022464182.1">
    <property type="nucleotide sequence ID" value="XM_022607603.1"/>
</dbReference>
<dbReference type="GO" id="GO:0043007">
    <property type="term" value="P:maintenance of rDNA"/>
    <property type="evidence" value="ECO:0007669"/>
    <property type="project" value="EnsemblFungi"/>
</dbReference>
<dbReference type="GO" id="GO:0000730">
    <property type="term" value="P:DNA recombinase assembly"/>
    <property type="evidence" value="ECO:0007669"/>
    <property type="project" value="EnsemblFungi"/>
</dbReference>
<sequence length="215" mass="24515">MEHSVSIIDLLSRFIGDGKDGEELDGNVASFLYYLFPRELFVRALSLLESNDMFIYCYDSAEATSETLLSKFINTDFLDLDIMYRLIVKSGENDSDVPISVDLAQWFCSCDDFSKLFTDVGNENPEGSIQDVLLKEIDDFDQFSDDKFAQFDSHSLNTQRYLQFEKVMCPHLLAFAILLLADGKNLRHFAALKRSVVLIPVGSIDEWLKLHINIV</sequence>
<evidence type="ECO:0000313" key="1">
    <source>
        <dbReference type="EMBL" id="CCK69936.1"/>
    </source>
</evidence>
<dbReference type="GO" id="GO:0097196">
    <property type="term" value="C:Shu complex"/>
    <property type="evidence" value="ECO:0007669"/>
    <property type="project" value="EnsemblFungi"/>
</dbReference>
<dbReference type="OMA" id="WLKLHLN"/>
<dbReference type="STRING" id="1071383.J7S6T0"/>
<dbReference type="Proteomes" id="UP000006310">
    <property type="component" value="Chromosome 4"/>
</dbReference>
<organism evidence="1 2">
    <name type="scientific">Huiozyma naganishii (strain ATCC MYA-139 / BCRC 22969 / CBS 8797 / KCTC 17520 / NBRC 10181 / NCYC 3082 / Yp74L-3)</name>
    <name type="common">Yeast</name>
    <name type="synonym">Kazachstania naganishii</name>
    <dbReference type="NCBI Taxonomy" id="1071383"/>
    <lineage>
        <taxon>Eukaryota</taxon>
        <taxon>Fungi</taxon>
        <taxon>Dikarya</taxon>
        <taxon>Ascomycota</taxon>
        <taxon>Saccharomycotina</taxon>
        <taxon>Saccharomycetes</taxon>
        <taxon>Saccharomycetales</taxon>
        <taxon>Saccharomycetaceae</taxon>
        <taxon>Huiozyma</taxon>
    </lineage>
</organism>
<dbReference type="HOGENOM" id="CLU_1115918_0_0_1"/>
<dbReference type="GeneID" id="34525625"/>
<dbReference type="AlphaFoldDB" id="J7S6T0"/>